<dbReference type="CDD" id="cd05466">
    <property type="entry name" value="PBP2_LTTR_substrate"/>
    <property type="match status" value="1"/>
</dbReference>
<dbReference type="EMBL" id="LKPO01000019">
    <property type="protein sequence ID" value="OLF91284.1"/>
    <property type="molecule type" value="Genomic_DNA"/>
</dbReference>
<dbReference type="Pfam" id="PF00126">
    <property type="entry name" value="HTH_1"/>
    <property type="match status" value="1"/>
</dbReference>
<dbReference type="PANTHER" id="PTHR30419">
    <property type="entry name" value="HTH-TYPE TRANSCRIPTIONAL REGULATOR YBHD"/>
    <property type="match status" value="1"/>
</dbReference>
<dbReference type="SUPFAM" id="SSF53850">
    <property type="entry name" value="Periplasmic binding protein-like II"/>
    <property type="match status" value="1"/>
</dbReference>
<evidence type="ECO:0000259" key="5">
    <source>
        <dbReference type="PROSITE" id="PS50931"/>
    </source>
</evidence>
<keyword evidence="9" id="KW-1185">Reference proteome</keyword>
<dbReference type="Proteomes" id="UP000429980">
    <property type="component" value="Unassembled WGS sequence"/>
</dbReference>
<reference evidence="6 8" key="1">
    <citation type="journal article" date="2016" name="Front. Microbiol.">
        <title>High-Level Heat Resistance of Spores of Bacillus amyloliquefaciens and Bacillus licheniformis Results from the Presence of a spoVA Operon in a Tn1546 Transposon.</title>
        <authorList>
            <person name="Berendsen E.M."/>
            <person name="Koning R.A."/>
            <person name="Boekhorst J."/>
            <person name="de Jong A."/>
            <person name="Kuipers O.P."/>
            <person name="Wells-Bennik M.H."/>
        </authorList>
    </citation>
    <scope>NUCLEOTIDE SEQUENCE [LARGE SCALE GENOMIC DNA]</scope>
    <source>
        <strain evidence="6 8">B4121</strain>
    </source>
</reference>
<gene>
    <name evidence="6" type="ORF">B4121_2762</name>
    <name evidence="7" type="ORF">CHCC15381_2223</name>
</gene>
<organism evidence="6 8">
    <name type="scientific">Bacillus paralicheniformis</name>
    <dbReference type="NCBI Taxonomy" id="1648923"/>
    <lineage>
        <taxon>Bacteria</taxon>
        <taxon>Bacillati</taxon>
        <taxon>Bacillota</taxon>
        <taxon>Bacilli</taxon>
        <taxon>Bacillales</taxon>
        <taxon>Bacillaceae</taxon>
        <taxon>Bacillus</taxon>
    </lineage>
</organism>
<evidence type="ECO:0000256" key="1">
    <source>
        <dbReference type="ARBA" id="ARBA00009437"/>
    </source>
</evidence>
<keyword evidence="4" id="KW-0804">Transcription</keyword>
<evidence type="ECO:0000313" key="6">
    <source>
        <dbReference type="EMBL" id="OLF91284.1"/>
    </source>
</evidence>
<name>A0A6I7U735_9BACI</name>
<dbReference type="Gene3D" id="3.40.190.290">
    <property type="match status" value="1"/>
</dbReference>
<dbReference type="GO" id="GO:0005829">
    <property type="term" value="C:cytosol"/>
    <property type="evidence" value="ECO:0007669"/>
    <property type="project" value="TreeGrafter"/>
</dbReference>
<dbReference type="PROSITE" id="PS50931">
    <property type="entry name" value="HTH_LYSR"/>
    <property type="match status" value="1"/>
</dbReference>
<dbReference type="InterPro" id="IPR036390">
    <property type="entry name" value="WH_DNA-bd_sf"/>
</dbReference>
<evidence type="ECO:0000256" key="4">
    <source>
        <dbReference type="ARBA" id="ARBA00023163"/>
    </source>
</evidence>
<dbReference type="GO" id="GO:0003700">
    <property type="term" value="F:DNA-binding transcription factor activity"/>
    <property type="evidence" value="ECO:0007669"/>
    <property type="project" value="InterPro"/>
</dbReference>
<dbReference type="PRINTS" id="PR00039">
    <property type="entry name" value="HTHLYSR"/>
</dbReference>
<dbReference type="InterPro" id="IPR050950">
    <property type="entry name" value="HTH-type_LysR_regulators"/>
</dbReference>
<evidence type="ECO:0000313" key="9">
    <source>
        <dbReference type="Proteomes" id="UP000429980"/>
    </source>
</evidence>
<accession>A0A6I7U735</accession>
<dbReference type="RefSeq" id="WP_306419667.1">
    <property type="nucleotide sequence ID" value="NZ_AP025339.1"/>
</dbReference>
<dbReference type="Proteomes" id="UP000185604">
    <property type="component" value="Unassembled WGS sequence"/>
</dbReference>
<feature type="domain" description="HTH lysR-type" evidence="5">
    <location>
        <begin position="1"/>
        <end position="58"/>
    </location>
</feature>
<sequence length="190" mass="22326">MDDRDWVMLENLYFHNNISKTAQILYISQPALTKRIKHIEKEFQVPIIERGTRGIRFTAEGEYLAKCAGEMIERMRQMKETIWNMNQEVVGTIRLGVSNIFAKNMLPNILRLFKNRYPRVDYEVITGLSSEVYNLVYNKKVYFGFVRGDSHGRNRNVSSLKKIFVLLPRKKSISNSFPNCRGLNIKRMRT</sequence>
<keyword evidence="2" id="KW-0805">Transcription regulation</keyword>
<reference evidence="7 9" key="2">
    <citation type="submission" date="2019-06" db="EMBL/GenBank/DDBJ databases">
        <title>Genome sequence analysis of &gt;100 Bacillus licheniformis strains suggests intrinsic resistance to this species.</title>
        <authorList>
            <person name="Wels M."/>
            <person name="Siezen R.J."/>
            <person name="Johansen E."/>
            <person name="Stuer-Lauridsen B."/>
            <person name="Bjerre K."/>
            <person name="Nielsen B.K.K."/>
        </authorList>
    </citation>
    <scope>NUCLEOTIDE SEQUENCE [LARGE SCALE GENOMIC DNA]</scope>
    <source>
        <strain evidence="7 9">BAC-15381</strain>
    </source>
</reference>
<protein>
    <submittedName>
        <fullName evidence="7">Hydrogen peroxide-inducible genes activator</fullName>
    </submittedName>
    <submittedName>
        <fullName evidence="6">Regulatory protein CysB</fullName>
    </submittedName>
</protein>
<dbReference type="InterPro" id="IPR036388">
    <property type="entry name" value="WH-like_DNA-bd_sf"/>
</dbReference>
<dbReference type="InterPro" id="IPR005119">
    <property type="entry name" value="LysR_subst-bd"/>
</dbReference>
<proteinExistence type="inferred from homology"/>
<evidence type="ECO:0000313" key="8">
    <source>
        <dbReference type="Proteomes" id="UP000185604"/>
    </source>
</evidence>
<dbReference type="Gene3D" id="1.10.10.10">
    <property type="entry name" value="Winged helix-like DNA-binding domain superfamily/Winged helix DNA-binding domain"/>
    <property type="match status" value="1"/>
</dbReference>
<keyword evidence="3" id="KW-0238">DNA-binding</keyword>
<dbReference type="InterPro" id="IPR000847">
    <property type="entry name" value="LysR_HTH_N"/>
</dbReference>
<comment type="caution">
    <text evidence="6">The sequence shown here is derived from an EMBL/GenBank/DDBJ whole genome shotgun (WGS) entry which is preliminary data.</text>
</comment>
<evidence type="ECO:0000313" key="7">
    <source>
        <dbReference type="EMBL" id="TWL45495.1"/>
    </source>
</evidence>
<dbReference type="EMBL" id="NILF01000006">
    <property type="protein sequence ID" value="TWL45495.1"/>
    <property type="molecule type" value="Genomic_DNA"/>
</dbReference>
<dbReference type="GO" id="GO:0003677">
    <property type="term" value="F:DNA binding"/>
    <property type="evidence" value="ECO:0007669"/>
    <property type="project" value="UniProtKB-KW"/>
</dbReference>
<comment type="similarity">
    <text evidence="1">Belongs to the LysR transcriptional regulatory family.</text>
</comment>
<dbReference type="Pfam" id="PF03466">
    <property type="entry name" value="LysR_substrate"/>
    <property type="match status" value="1"/>
</dbReference>
<evidence type="ECO:0000256" key="3">
    <source>
        <dbReference type="ARBA" id="ARBA00023125"/>
    </source>
</evidence>
<dbReference type="AlphaFoldDB" id="A0A6I7U735"/>
<evidence type="ECO:0000256" key="2">
    <source>
        <dbReference type="ARBA" id="ARBA00023015"/>
    </source>
</evidence>
<dbReference type="SUPFAM" id="SSF46785">
    <property type="entry name" value="Winged helix' DNA-binding domain"/>
    <property type="match status" value="1"/>
</dbReference>